<sequence>MTLPITSRSLAELCADGRIVPLPGGGVWINSRYRGTLDADPFLDEVLSLSRSPGGTPLVFELDDLGAKLIAKQLGRTPPEALDVMVQRPLGMAAGMDAYALGEVADRFGIPVEIPHEQLLPSGPGRELDQIQHRLVTLPQRDPLTNETKVWVRVVPAVGHPAQAYENASDGVVRAQAGVRYPISHRIVYRPDGSVQLGWSGGLVDGWYGPAMARFGRPLDDVDIAAATASPAVDLPGYGELMRRMESAPGNRQAFVEVTDSSGDVSVFLAHRDPLHVAFLDLGWSRAARFPAGDVRIRLIGLPGTMSLAERLDRIREARPPAELLAAPIVWPRGATLVGPDVPTPVVVLGDADKVLQDLVEQLAGWAEAIGQPIVVAGHGRTPRPVPGGQVRALRSLLSQFGFRWKVPVVLTFGAVDDNRPETARLYGALDDFHVSLVHRVPAGFDYRWTVRPGSTADGQPPGSAQLALPLLVFAAGKDRRPASASTTEAATFVSTSLTTLLGGLGGPVKQLAPWVHQIANRDPEAAAHSAALQLVAGGHQDILSKVLAGNPRERIFESLAGLGGDTPVDHQRGVQTLLPLLSQLAGGFDLKDLASQAALTALNDLLGGTKDHAQILKELSDSKDYLTDQARVDLVRLIQNLASKMPKEDLKKYEVATQLILTC</sequence>
<evidence type="ECO:0000313" key="2">
    <source>
        <dbReference type="Proteomes" id="UP001500618"/>
    </source>
</evidence>
<evidence type="ECO:0008006" key="3">
    <source>
        <dbReference type="Google" id="ProtNLM"/>
    </source>
</evidence>
<evidence type="ECO:0000313" key="1">
    <source>
        <dbReference type="EMBL" id="GAA1709488.1"/>
    </source>
</evidence>
<dbReference type="Proteomes" id="UP001500618">
    <property type="component" value="Unassembled WGS sequence"/>
</dbReference>
<accession>A0ABN2IQ06</accession>
<keyword evidence="2" id="KW-1185">Reference proteome</keyword>
<gene>
    <name evidence="1" type="ORF">GCM10009765_68560</name>
</gene>
<name>A0ABN2IQ06_9ACTN</name>
<dbReference type="EMBL" id="BAAANY010000034">
    <property type="protein sequence ID" value="GAA1709488.1"/>
    <property type="molecule type" value="Genomic_DNA"/>
</dbReference>
<proteinExistence type="predicted"/>
<protein>
    <recommendedName>
        <fullName evidence="3">HEAT repeat domain-containing protein</fullName>
    </recommendedName>
</protein>
<dbReference type="RefSeq" id="WP_344314318.1">
    <property type="nucleotide sequence ID" value="NZ_BAAANY010000034.1"/>
</dbReference>
<comment type="caution">
    <text evidence="1">The sequence shown here is derived from an EMBL/GenBank/DDBJ whole genome shotgun (WGS) entry which is preliminary data.</text>
</comment>
<reference evidence="1 2" key="1">
    <citation type="journal article" date="2019" name="Int. J. Syst. Evol. Microbiol.">
        <title>The Global Catalogue of Microorganisms (GCM) 10K type strain sequencing project: providing services to taxonomists for standard genome sequencing and annotation.</title>
        <authorList>
            <consortium name="The Broad Institute Genomics Platform"/>
            <consortium name="The Broad Institute Genome Sequencing Center for Infectious Disease"/>
            <person name="Wu L."/>
            <person name="Ma J."/>
        </authorList>
    </citation>
    <scope>NUCLEOTIDE SEQUENCE [LARGE SCALE GENOMIC DNA]</scope>
    <source>
        <strain evidence="1 2">JCM 14718</strain>
    </source>
</reference>
<organism evidence="1 2">
    <name type="scientific">Fodinicola feengrottensis</name>
    <dbReference type="NCBI Taxonomy" id="435914"/>
    <lineage>
        <taxon>Bacteria</taxon>
        <taxon>Bacillati</taxon>
        <taxon>Actinomycetota</taxon>
        <taxon>Actinomycetes</taxon>
        <taxon>Mycobacteriales</taxon>
        <taxon>Fodinicola</taxon>
    </lineage>
</organism>